<dbReference type="GO" id="GO:0003677">
    <property type="term" value="F:DNA binding"/>
    <property type="evidence" value="ECO:0007669"/>
    <property type="project" value="InterPro"/>
</dbReference>
<dbReference type="Pfam" id="PF01609">
    <property type="entry name" value="DDE_Tnp_1"/>
    <property type="match status" value="1"/>
</dbReference>
<dbReference type="InterPro" id="IPR002559">
    <property type="entry name" value="Transposase_11"/>
</dbReference>
<organism evidence="2 3">
    <name type="scientific">Polaribacter filamentus</name>
    <dbReference type="NCBI Taxonomy" id="53483"/>
    <lineage>
        <taxon>Bacteria</taxon>
        <taxon>Pseudomonadati</taxon>
        <taxon>Bacteroidota</taxon>
        <taxon>Flavobacteriia</taxon>
        <taxon>Flavobacteriales</taxon>
        <taxon>Flavobacteriaceae</taxon>
    </lineage>
</organism>
<gene>
    <name evidence="2" type="ORF">BST83_15400</name>
</gene>
<protein>
    <recommendedName>
        <fullName evidence="1">Transposase IS4-like domain-containing protein</fullName>
    </recommendedName>
</protein>
<reference evidence="2 3" key="1">
    <citation type="submission" date="2016-11" db="EMBL/GenBank/DDBJ databases">
        <title>Trade-off between light-utilization and light-protection in marine flavobacteria.</title>
        <authorList>
            <person name="Kumagai Y."/>
        </authorList>
    </citation>
    <scope>NUCLEOTIDE SEQUENCE [LARGE SCALE GENOMIC DNA]</scope>
    <source>
        <strain evidence="2 3">ATCC 700397</strain>
    </source>
</reference>
<sequence>MFRKKRKRIETLFSQLCDQFKIRNNYAKTFEGFKTRILSKLTALTIIQYINKFVFNRNINNLKVNIV</sequence>
<evidence type="ECO:0000313" key="2">
    <source>
        <dbReference type="EMBL" id="PQB08356.1"/>
    </source>
</evidence>
<comment type="caution">
    <text evidence="2">The sequence shown here is derived from an EMBL/GenBank/DDBJ whole genome shotgun (WGS) entry which is preliminary data.</text>
</comment>
<accession>A0A2S7L0I5</accession>
<dbReference type="GO" id="GO:0004803">
    <property type="term" value="F:transposase activity"/>
    <property type="evidence" value="ECO:0007669"/>
    <property type="project" value="InterPro"/>
</dbReference>
<feature type="domain" description="Transposase IS4-like" evidence="1">
    <location>
        <begin position="3"/>
        <end position="45"/>
    </location>
</feature>
<dbReference type="GO" id="GO:0006313">
    <property type="term" value="P:DNA transposition"/>
    <property type="evidence" value="ECO:0007669"/>
    <property type="project" value="InterPro"/>
</dbReference>
<evidence type="ECO:0000313" key="3">
    <source>
        <dbReference type="Proteomes" id="UP000239522"/>
    </source>
</evidence>
<dbReference type="EMBL" id="MQUA01000013">
    <property type="protein sequence ID" value="PQB08356.1"/>
    <property type="molecule type" value="Genomic_DNA"/>
</dbReference>
<dbReference type="Proteomes" id="UP000239522">
    <property type="component" value="Unassembled WGS sequence"/>
</dbReference>
<evidence type="ECO:0000259" key="1">
    <source>
        <dbReference type="Pfam" id="PF01609"/>
    </source>
</evidence>
<dbReference type="AlphaFoldDB" id="A0A2S7L0I5"/>
<proteinExistence type="predicted"/>
<keyword evidence="3" id="KW-1185">Reference proteome</keyword>
<name>A0A2S7L0I5_9FLAO</name>